<accession>A0A1X0QWX0</accession>
<gene>
    <name evidence="1" type="ORF">BCV72DRAFT_18814</name>
</gene>
<dbReference type="Proteomes" id="UP000242414">
    <property type="component" value="Unassembled WGS sequence"/>
</dbReference>
<dbReference type="EMBL" id="KV921977">
    <property type="protein sequence ID" value="ORE04235.1"/>
    <property type="molecule type" value="Genomic_DNA"/>
</dbReference>
<dbReference type="OrthoDB" id="2283914at2759"/>
<name>A0A1X0QWX0_RHIZD</name>
<dbReference type="AlphaFoldDB" id="A0A1X0QWX0"/>
<sequence>MNTQYTIVVDENAKLIADIENESRDVFSTGKVFGTLSDVREAAKAFGVKYNFPFITYKLNQKFIHLMCNHEKEYENNHKCVSGNEKIVVRQKDTQRIGCPCYIYASKNKF</sequence>
<dbReference type="VEuPathDB" id="FungiDB:BCV72DRAFT_18814"/>
<organism evidence="1">
    <name type="scientific">Rhizopus microsporus var. microsporus</name>
    <dbReference type="NCBI Taxonomy" id="86635"/>
    <lineage>
        <taxon>Eukaryota</taxon>
        <taxon>Fungi</taxon>
        <taxon>Fungi incertae sedis</taxon>
        <taxon>Mucoromycota</taxon>
        <taxon>Mucoromycotina</taxon>
        <taxon>Mucoromycetes</taxon>
        <taxon>Mucorales</taxon>
        <taxon>Mucorineae</taxon>
        <taxon>Rhizopodaceae</taxon>
        <taxon>Rhizopus</taxon>
    </lineage>
</organism>
<proteinExistence type="predicted"/>
<reference evidence="1" key="1">
    <citation type="journal article" date="2016" name="Proc. Natl. Acad. Sci. U.S.A.">
        <title>Lipid metabolic changes in an early divergent fungus govern the establishment of a mutualistic symbiosis with endobacteria.</title>
        <authorList>
            <person name="Lastovetsky O.A."/>
            <person name="Gaspar M.L."/>
            <person name="Mondo S.J."/>
            <person name="LaButti K.M."/>
            <person name="Sandor L."/>
            <person name="Grigoriev I.V."/>
            <person name="Henry S.A."/>
            <person name="Pawlowska T.E."/>
        </authorList>
    </citation>
    <scope>NUCLEOTIDE SEQUENCE [LARGE SCALE GENOMIC DNA]</scope>
    <source>
        <strain evidence="1">ATCC 52814</strain>
    </source>
</reference>
<evidence type="ECO:0000313" key="1">
    <source>
        <dbReference type="EMBL" id="ORE04235.1"/>
    </source>
</evidence>
<protein>
    <submittedName>
        <fullName evidence="1">Uncharacterized protein</fullName>
    </submittedName>
</protein>